<dbReference type="Proteomes" id="UP000186469">
    <property type="component" value="Unassembled WGS sequence"/>
</dbReference>
<dbReference type="STRING" id="1121455.SAMN02745728_02226"/>
<dbReference type="SMART" id="SM00729">
    <property type="entry name" value="Elp3"/>
    <property type="match status" value="1"/>
</dbReference>
<dbReference type="SFLD" id="SFLDS00029">
    <property type="entry name" value="Radical_SAM"/>
    <property type="match status" value="1"/>
</dbReference>
<dbReference type="GO" id="GO:0051536">
    <property type="term" value="F:iron-sulfur cluster binding"/>
    <property type="evidence" value="ECO:0007669"/>
    <property type="project" value="UniProtKB-KW"/>
</dbReference>
<dbReference type="InterPro" id="IPR058240">
    <property type="entry name" value="rSAM_sf"/>
</dbReference>
<name>A0A1M7TM08_9BACT</name>
<dbReference type="SFLD" id="SFLDG01067">
    <property type="entry name" value="SPASM/twitch_domain_containing"/>
    <property type="match status" value="1"/>
</dbReference>
<dbReference type="RefSeq" id="WP_245791015.1">
    <property type="nucleotide sequence ID" value="NZ_FRDI01000015.1"/>
</dbReference>
<organism evidence="9 10">
    <name type="scientific">Desulfovibrio litoralis DSM 11393</name>
    <dbReference type="NCBI Taxonomy" id="1121455"/>
    <lineage>
        <taxon>Bacteria</taxon>
        <taxon>Pseudomonadati</taxon>
        <taxon>Thermodesulfobacteriota</taxon>
        <taxon>Desulfovibrionia</taxon>
        <taxon>Desulfovibrionales</taxon>
        <taxon>Desulfovibrionaceae</taxon>
        <taxon>Desulfovibrio</taxon>
    </lineage>
</organism>
<keyword evidence="4" id="KW-0408">Iron</keyword>
<evidence type="ECO:0000256" key="3">
    <source>
        <dbReference type="ARBA" id="ARBA00022723"/>
    </source>
</evidence>
<dbReference type="NCBIfam" id="TIGR04085">
    <property type="entry name" value="rSAM_more_4Fe4S"/>
    <property type="match status" value="1"/>
</dbReference>
<evidence type="ECO:0000259" key="8">
    <source>
        <dbReference type="PROSITE" id="PS51918"/>
    </source>
</evidence>
<dbReference type="GO" id="GO:0046872">
    <property type="term" value="F:metal ion binding"/>
    <property type="evidence" value="ECO:0007669"/>
    <property type="project" value="UniProtKB-KW"/>
</dbReference>
<evidence type="ECO:0000259" key="7">
    <source>
        <dbReference type="PROSITE" id="PS51379"/>
    </source>
</evidence>
<evidence type="ECO:0000313" key="9">
    <source>
        <dbReference type="EMBL" id="SHN71678.1"/>
    </source>
</evidence>
<keyword evidence="3" id="KW-0479">Metal-binding</keyword>
<dbReference type="Pfam" id="PF04055">
    <property type="entry name" value="Radical_SAM"/>
    <property type="match status" value="1"/>
</dbReference>
<keyword evidence="5" id="KW-0411">Iron-sulfur</keyword>
<comment type="cofactor">
    <cofactor evidence="1">
        <name>[4Fe-4S] cluster</name>
        <dbReference type="ChEBI" id="CHEBI:49883"/>
    </cofactor>
</comment>
<feature type="domain" description="4Fe-4S ferredoxin-type" evidence="7">
    <location>
        <begin position="426"/>
        <end position="458"/>
    </location>
</feature>
<keyword evidence="2" id="KW-0949">S-adenosyl-L-methionine</keyword>
<dbReference type="InterPro" id="IPR023885">
    <property type="entry name" value="4Fe4S-binding_SPASM_dom"/>
</dbReference>
<protein>
    <submittedName>
        <fullName evidence="9">Uncharacterized protein</fullName>
    </submittedName>
</protein>
<evidence type="ECO:0000313" key="10">
    <source>
        <dbReference type="Proteomes" id="UP000186469"/>
    </source>
</evidence>
<dbReference type="PROSITE" id="PS51379">
    <property type="entry name" value="4FE4S_FER_2"/>
    <property type="match status" value="1"/>
</dbReference>
<gene>
    <name evidence="9" type="ORF">SAMN02745728_02226</name>
</gene>
<dbReference type="InterPro" id="IPR013785">
    <property type="entry name" value="Aldolase_TIM"/>
</dbReference>
<dbReference type="GO" id="GO:0016491">
    <property type="term" value="F:oxidoreductase activity"/>
    <property type="evidence" value="ECO:0007669"/>
    <property type="project" value="InterPro"/>
</dbReference>
<evidence type="ECO:0000256" key="2">
    <source>
        <dbReference type="ARBA" id="ARBA00022691"/>
    </source>
</evidence>
<dbReference type="InterPro" id="IPR007197">
    <property type="entry name" value="rSAM"/>
</dbReference>
<dbReference type="PANTHER" id="PTHR43273">
    <property type="entry name" value="ANAEROBIC SULFATASE-MATURATING ENZYME HOMOLOG ASLB-RELATED"/>
    <property type="match status" value="1"/>
</dbReference>
<dbReference type="AlphaFoldDB" id="A0A1M7TM08"/>
<dbReference type="SFLD" id="SFLDG01384">
    <property type="entry name" value="thioether_bond_formation_requi"/>
    <property type="match status" value="1"/>
</dbReference>
<feature type="domain" description="Radical SAM core" evidence="8">
    <location>
        <begin position="117"/>
        <end position="361"/>
    </location>
</feature>
<proteinExistence type="inferred from homology"/>
<dbReference type="SFLD" id="SFLDG01386">
    <property type="entry name" value="main_SPASM_domain-containing"/>
    <property type="match status" value="1"/>
</dbReference>
<dbReference type="CDD" id="cd01335">
    <property type="entry name" value="Radical_SAM"/>
    <property type="match status" value="1"/>
</dbReference>
<comment type="similarity">
    <text evidence="6">Belongs to the radical SAM superfamily. Anaerobic sulfatase-maturating enzyme family.</text>
</comment>
<evidence type="ECO:0000256" key="1">
    <source>
        <dbReference type="ARBA" id="ARBA00001966"/>
    </source>
</evidence>
<accession>A0A1M7TM08</accession>
<dbReference type="PANTHER" id="PTHR43273:SF3">
    <property type="entry name" value="ANAEROBIC SULFATASE-MATURATING ENZYME HOMOLOG ASLB-RELATED"/>
    <property type="match status" value="1"/>
</dbReference>
<dbReference type="EMBL" id="FRDI01000015">
    <property type="protein sequence ID" value="SHN71678.1"/>
    <property type="molecule type" value="Genomic_DNA"/>
</dbReference>
<evidence type="ECO:0000256" key="5">
    <source>
        <dbReference type="ARBA" id="ARBA00023014"/>
    </source>
</evidence>
<dbReference type="InterPro" id="IPR006638">
    <property type="entry name" value="Elp3/MiaA/NifB-like_rSAM"/>
</dbReference>
<dbReference type="PROSITE" id="PS51918">
    <property type="entry name" value="RADICAL_SAM"/>
    <property type="match status" value="1"/>
</dbReference>
<dbReference type="InterPro" id="IPR026426">
    <property type="entry name" value="rSAM_FibroRumin"/>
</dbReference>
<evidence type="ECO:0000256" key="6">
    <source>
        <dbReference type="ARBA" id="ARBA00023601"/>
    </source>
</evidence>
<dbReference type="NCBIfam" id="TIGR04136">
    <property type="entry name" value="rSAM_FibroRumin"/>
    <property type="match status" value="1"/>
</dbReference>
<dbReference type="SUPFAM" id="SSF102114">
    <property type="entry name" value="Radical SAM enzymes"/>
    <property type="match status" value="1"/>
</dbReference>
<sequence length="491" mass="55158">MLHVTHALVLVVVGEALTMMRQDGLNKLISVSRFTKCYELDDAVALYHSLRMKPVYIHKAQYEELLSFLDMVKPVSLDEFPSSLMGMATELRKYKILSLKKTEDDEVLQFVRSKIPSPSVNVCYLILSEQCNLACKYCFLGNNDPARRKKFSSEKMTKETAEQALVYFIRQIKLSGNQNPENKSTIIFYGGEPLLNFPVLEHIALRIHELGKVEPCIKNAELSVITNGLLLDEYKLKRLKELGVSIAISIDGCSEEANEQRIDLVGRPSFSKVVAVLDTAKNLDVNIALSVTLTEKTVQDKNKILELISAYNIKGFGFNILMSDETFTLSDEYNNNAADFIIDVFRDLREIGIYEDRIMRKLKSFSNAQVYFSDCAATAGSQIVVTPDGSVGICHGCIAERQYFVSTIYDESFNANIDPLFIKWSQLTPVNKSECLSCEALGICGGGCPVNALHCKGGNTIHSLDERFCVHAKKTLEFLIKDLYRIIRKSD</sequence>
<evidence type="ECO:0000256" key="4">
    <source>
        <dbReference type="ARBA" id="ARBA00023004"/>
    </source>
</evidence>
<reference evidence="9 10" key="1">
    <citation type="submission" date="2016-12" db="EMBL/GenBank/DDBJ databases">
        <authorList>
            <person name="Song W.-J."/>
            <person name="Kurnit D.M."/>
        </authorList>
    </citation>
    <scope>NUCLEOTIDE SEQUENCE [LARGE SCALE GENOMIC DNA]</scope>
    <source>
        <strain evidence="9 10">DSM 11393</strain>
    </source>
</reference>
<keyword evidence="10" id="KW-1185">Reference proteome</keyword>
<dbReference type="InterPro" id="IPR023867">
    <property type="entry name" value="Sulphatase_maturase_rSAM"/>
</dbReference>
<dbReference type="Gene3D" id="3.20.20.70">
    <property type="entry name" value="Aldolase class I"/>
    <property type="match status" value="1"/>
</dbReference>
<dbReference type="InterPro" id="IPR017896">
    <property type="entry name" value="4Fe4S_Fe-S-bd"/>
</dbReference>